<dbReference type="GO" id="GO:0035556">
    <property type="term" value="P:intracellular signal transduction"/>
    <property type="evidence" value="ECO:0007669"/>
    <property type="project" value="InterPro"/>
</dbReference>
<gene>
    <name evidence="4" type="ORF">ANDGO_04917</name>
</gene>
<feature type="compositionally biased region" description="Polar residues" evidence="1">
    <location>
        <begin position="724"/>
        <end position="736"/>
    </location>
</feature>
<keyword evidence="5" id="KW-1185">Reference proteome</keyword>
<name>A0A8K0AIF0_ANDGO</name>
<feature type="transmembrane region" description="Helical" evidence="2">
    <location>
        <begin position="1021"/>
        <end position="1040"/>
    </location>
</feature>
<feature type="transmembrane region" description="Helical" evidence="2">
    <location>
        <begin position="46"/>
        <end position="64"/>
    </location>
</feature>
<evidence type="ECO:0000313" key="4">
    <source>
        <dbReference type="EMBL" id="KAF0852981.1"/>
    </source>
</evidence>
<accession>A0A8K0AIF0</accession>
<feature type="transmembrane region" description="Helical" evidence="2">
    <location>
        <begin position="919"/>
        <end position="941"/>
    </location>
</feature>
<dbReference type="InterPro" id="IPR029787">
    <property type="entry name" value="Nucleotide_cyclase"/>
</dbReference>
<feature type="transmembrane region" description="Helical" evidence="2">
    <location>
        <begin position="890"/>
        <end position="913"/>
    </location>
</feature>
<feature type="compositionally biased region" description="Low complexity" evidence="1">
    <location>
        <begin position="737"/>
        <end position="746"/>
    </location>
</feature>
<reference evidence="4" key="1">
    <citation type="submission" date="2019-09" db="EMBL/GenBank/DDBJ databases">
        <title>The Mitochondrial Proteome of the Jakobid, Andalucia godoyi, a Protist With the Most Gene-Rich and Bacteria-Like Mitochondrial Genome.</title>
        <authorList>
            <person name="Gray M.W."/>
            <person name="Burger G."/>
            <person name="Derelle R."/>
            <person name="Klimes V."/>
            <person name="Leger M."/>
            <person name="Sarrasin M."/>
            <person name="Vlcek C."/>
            <person name="Roger A.J."/>
            <person name="Elias M."/>
            <person name="Lang B.F."/>
        </authorList>
    </citation>
    <scope>NUCLEOTIDE SEQUENCE</scope>
    <source>
        <strain evidence="4">And28</strain>
    </source>
</reference>
<feature type="transmembrane region" description="Helical" evidence="2">
    <location>
        <begin position="110"/>
        <end position="130"/>
    </location>
</feature>
<dbReference type="Gene3D" id="3.30.70.1230">
    <property type="entry name" value="Nucleotide cyclase"/>
    <property type="match status" value="1"/>
</dbReference>
<proteinExistence type="predicted"/>
<keyword evidence="2" id="KW-0472">Membrane</keyword>
<feature type="region of interest" description="Disordered" evidence="1">
    <location>
        <begin position="642"/>
        <end position="675"/>
    </location>
</feature>
<dbReference type="EMBL" id="VRVR01000006">
    <property type="protein sequence ID" value="KAF0852981.1"/>
    <property type="molecule type" value="Genomic_DNA"/>
</dbReference>
<feature type="domain" description="Guanylate cyclase" evidence="3">
    <location>
        <begin position="447"/>
        <end position="508"/>
    </location>
</feature>
<dbReference type="Pfam" id="PF00211">
    <property type="entry name" value="Guanylate_cyc"/>
    <property type="match status" value="1"/>
</dbReference>
<keyword evidence="2" id="KW-1133">Transmembrane helix</keyword>
<dbReference type="Proteomes" id="UP000799049">
    <property type="component" value="Unassembled WGS sequence"/>
</dbReference>
<dbReference type="PROSITE" id="PS50125">
    <property type="entry name" value="GUANYLATE_CYCLASE_2"/>
    <property type="match status" value="1"/>
</dbReference>
<evidence type="ECO:0000256" key="2">
    <source>
        <dbReference type="SAM" id="Phobius"/>
    </source>
</evidence>
<comment type="caution">
    <text evidence="4">The sequence shown here is derived from an EMBL/GenBank/DDBJ whole genome shotgun (WGS) entry which is preliminary data.</text>
</comment>
<feature type="transmembrane region" description="Helical" evidence="2">
    <location>
        <begin position="76"/>
        <end position="98"/>
    </location>
</feature>
<organism evidence="4 5">
    <name type="scientific">Andalucia godoyi</name>
    <name type="common">Flagellate</name>
    <dbReference type="NCBI Taxonomy" id="505711"/>
    <lineage>
        <taxon>Eukaryota</taxon>
        <taxon>Discoba</taxon>
        <taxon>Jakobida</taxon>
        <taxon>Andalucina</taxon>
        <taxon>Andaluciidae</taxon>
        <taxon>Andalucia</taxon>
    </lineage>
</organism>
<sequence length="1338" mass="146898">MSRSMSTISVNMRSTLSNLFSRKHRWYSEEVQQAQIEFLYGKNIRNLRFCVAVLSCLFACFAGLDHRLGLNWPSLVLRSIMCSPLLLLLNVLLNAPLVWNRDRPLVVERLVAATLGLMLFAEAMLSVLSIKGSKVYAFPFCFLLGSSTLLLKLRSTLLHVLPHILSLFGILFGWMYIFLFQTCDEYATFTFVSTLGTIAVICSCFVIVGLQVPLSCIFSSMAACDVSYSRTSQLKEICRTTLGNLFPRETASTIFKMWLERDHASFVDECDPNSAFEDTSSIWAEEPIAAINDAAVDGGFAAKSVQDETSPQPTKGPRMMPQSIADAVSVSEGWGIILAVCLDIGIDVDIATHDASGFEAPLATALSQFIVALDSLGSRINLERWKPSASSQNTYLFACLDDPSCSLGESSDSHILSSHDTKPGCFSTDDGCKGHHHNAFSDERPPQCAALALKVSEVVRQINARFSQQMTTRVGLACGPITSGIVNGRKTLSYEIFGSSVKEAMILSRGVEKNAVGVNSAVYESCKHLFEFSDTRDSRYRCLLAAKDVSTPAVTLSFPTPFFVPGSDIPEHGALYRQEQALNVPNDVGSSVVIFRSSPRPFPPVSDGISMSEIVRDVFESPIPRHSPLNLFRSASSGGVLESSHLKHSRSAEKQPVAESSARKGDGLDQSARRPFPALRKLKFDRADPSPFRQASPQFSYDLVNIERTAVIGVGLSDEGETESMASSNRSRSVGNASSHAACSRTSSSELSEADISWSSLGNGLQSGSATQGHLLIHQSKKSPRSRAEERDISDGFCSHRSSASNATSVLSSLPHGKSSTRLASDAVSRLLDEESGLHRVPSDVGSNVPTRSHNLKFIDFLKHPINGNVPSASMNNSAVVSFSVHDFPVYVFLPVLALLVFLAFLMCWTPILHIEEKGLVIAMTLQCVAAGSVLSVFLPIPVVRQNFWIGVWLACSLIPVSTSLLFRSSFFNFLFSSSYMVILPICSLPIRRGPYLLEGFFVLQLAFVIVNGALFFGFPALLFIIGSVFLMCVFGLRFCDFMTLNFPRIMNLTRLENLSRMERRSWDFRARTILDECISKFFLQLRSDVAPEASVMGSEVMQCKSAVRGQTNLPKAVIPLDDFRISSVGFRTVDSIVAWISIDGVDDFIGRFGPSWTCKALASFDDFLASKCDACGFIIAKRFYGRYCVVGLATEHVPAFAIPNLPTEQSAHGISLALLACRLMDDCLNFCHLQEVPMHISCTVLQSSLSVFVRGTKKFGMDVFGRSVTQSENLLSKVPPNAIAVTAQIRNSVQEEFDSAPIHFTDILLERDLSSNKATGGRTLEDWWLIEPRKQRC</sequence>
<keyword evidence="2" id="KW-0812">Transmembrane</keyword>
<feature type="region of interest" description="Disordered" evidence="1">
    <location>
        <begin position="718"/>
        <end position="746"/>
    </location>
</feature>
<feature type="transmembrane region" description="Helical" evidence="2">
    <location>
        <begin position="186"/>
        <end position="210"/>
    </location>
</feature>
<evidence type="ECO:0000259" key="3">
    <source>
        <dbReference type="PROSITE" id="PS50125"/>
    </source>
</evidence>
<protein>
    <submittedName>
        <fullName evidence="4">Mitochondrial cyclase homology domain-containing protein</fullName>
    </submittedName>
</protein>
<dbReference type="SUPFAM" id="SSF55073">
    <property type="entry name" value="Nucleotide cyclase"/>
    <property type="match status" value="1"/>
</dbReference>
<dbReference type="InterPro" id="IPR001054">
    <property type="entry name" value="A/G_cyclase"/>
</dbReference>
<dbReference type="GO" id="GO:0009190">
    <property type="term" value="P:cyclic nucleotide biosynthetic process"/>
    <property type="evidence" value="ECO:0007669"/>
    <property type="project" value="InterPro"/>
</dbReference>
<feature type="transmembrane region" description="Helical" evidence="2">
    <location>
        <begin position="948"/>
        <end position="965"/>
    </location>
</feature>
<evidence type="ECO:0000256" key="1">
    <source>
        <dbReference type="SAM" id="MobiDB-lite"/>
    </source>
</evidence>
<evidence type="ECO:0000313" key="5">
    <source>
        <dbReference type="Proteomes" id="UP000799049"/>
    </source>
</evidence>
<feature type="transmembrane region" description="Helical" evidence="2">
    <location>
        <begin position="160"/>
        <end position="180"/>
    </location>
</feature>
<feature type="region of interest" description="Disordered" evidence="1">
    <location>
        <begin position="777"/>
        <end position="803"/>
    </location>
</feature>
<dbReference type="OrthoDB" id="60033at2759"/>